<dbReference type="InterPro" id="IPR004364">
    <property type="entry name" value="Aa-tRNA-synt_II"/>
</dbReference>
<organism evidence="8 9">
    <name type="scientific">Tolypocladium paradoxum</name>
    <dbReference type="NCBI Taxonomy" id="94208"/>
    <lineage>
        <taxon>Eukaryota</taxon>
        <taxon>Fungi</taxon>
        <taxon>Dikarya</taxon>
        <taxon>Ascomycota</taxon>
        <taxon>Pezizomycotina</taxon>
        <taxon>Sordariomycetes</taxon>
        <taxon>Hypocreomycetidae</taxon>
        <taxon>Hypocreales</taxon>
        <taxon>Ophiocordycipitaceae</taxon>
        <taxon>Tolypocladium</taxon>
    </lineage>
</organism>
<dbReference type="InterPro" id="IPR004115">
    <property type="entry name" value="GAD-like_sf"/>
</dbReference>
<dbReference type="Proteomes" id="UP000237481">
    <property type="component" value="Unassembled WGS sequence"/>
</dbReference>
<keyword evidence="5" id="KW-0648">Protein biosynthesis</keyword>
<dbReference type="InterPro" id="IPR045864">
    <property type="entry name" value="aa-tRNA-synth_II/BPL/LPL"/>
</dbReference>
<name>A0A2S4L5Y1_9HYPO</name>
<evidence type="ECO:0000313" key="8">
    <source>
        <dbReference type="EMBL" id="POR37845.1"/>
    </source>
</evidence>
<keyword evidence="3" id="KW-0547">Nucleotide-binding</keyword>
<dbReference type="InterPro" id="IPR002312">
    <property type="entry name" value="Asp/Asn-tRNA-synth_IIb"/>
</dbReference>
<dbReference type="PROSITE" id="PS50862">
    <property type="entry name" value="AA_TRNA_LIGASE_II"/>
    <property type="match status" value="1"/>
</dbReference>
<comment type="similarity">
    <text evidence="1">Belongs to the class-II aminoacyl-tRNA synthetase family. Type 1 subfamily.</text>
</comment>
<proteinExistence type="inferred from homology"/>
<dbReference type="EMBL" id="PKSG01000200">
    <property type="protein sequence ID" value="POR37845.1"/>
    <property type="molecule type" value="Genomic_DNA"/>
</dbReference>
<protein>
    <submittedName>
        <fullName evidence="8">Aspartate--tRNA ligase, mitochondrial</fullName>
    </submittedName>
</protein>
<dbReference type="Gene3D" id="3.30.1360.30">
    <property type="entry name" value="GAD-like domain"/>
    <property type="match status" value="1"/>
</dbReference>
<dbReference type="Pfam" id="PF00152">
    <property type="entry name" value="tRNA-synt_2"/>
    <property type="match status" value="1"/>
</dbReference>
<gene>
    <name evidence="8" type="ORF">TPAR_01956</name>
</gene>
<evidence type="ECO:0000256" key="3">
    <source>
        <dbReference type="ARBA" id="ARBA00022741"/>
    </source>
</evidence>
<evidence type="ECO:0000256" key="1">
    <source>
        <dbReference type="ARBA" id="ARBA00006303"/>
    </source>
</evidence>
<dbReference type="GO" id="GO:0006422">
    <property type="term" value="P:aspartyl-tRNA aminoacylation"/>
    <property type="evidence" value="ECO:0007669"/>
    <property type="project" value="TreeGrafter"/>
</dbReference>
<evidence type="ECO:0000256" key="4">
    <source>
        <dbReference type="ARBA" id="ARBA00022840"/>
    </source>
</evidence>
<dbReference type="PANTHER" id="PTHR22594:SF5">
    <property type="entry name" value="ASPARTATE--TRNA LIGASE, MITOCHONDRIAL"/>
    <property type="match status" value="1"/>
</dbReference>
<dbReference type="STRING" id="94208.A0A2S4L5Y1"/>
<accession>A0A2S4L5Y1</accession>
<dbReference type="AlphaFoldDB" id="A0A2S4L5Y1"/>
<sequence length="710" mass="78832">MVPPLGRCGAASRRRSCSMATVSVLSRQCLSAARVRWASSDAFRSSQHPQRAELLDIWNRYRRTDLSPKTPSDVCVGFIGKRRNVGKHLSFADLTTPSGEVIQICSNAESDGAAHDKFRQVPAFAPVSVDVHLEPPTKQAQDAQESGSSKRTVYLRDIQPLNSVPKDLIVTSDVQFPQTKRHLQIRFHPELQARLRFRSWLKGELNRGLLEKGFTDIETPTLFKSTPEGAREFLVPTRQRGTAYALSQSPQQYKQVLMASGIARYMQWARCYRDEDLRADRQPEFSQLDMEWAFAGAAKVKQDVNGILLKALSSLNPSQTYRDVRGERIPIVADIPIDSDTAAGKDAHEFTTITFADSIAAYGTDKPDLRIPNRIHAIEDIEPIRNFVGMITHLPDPMIEAFTFPLRDCSPAEARKVVSKFMDSLPSSLGENPDGKPQILIHDSSQPLSGFSSLGFEYQNVLDLASGGKEMNDGDVVVFQAREKPAGQYCLGSTKLGELRNALWKTLVEEGYMEKPRLGEPGSLRFAWVTEFPMFKPVEEGEPGQGGAAGISASHHPFTAPLTAKDLGLLFTDPLQAKSAAYDLVLNGIEIGGGSERNHVAEIQAFIMRDVLKMTEQRIKDFSHLFEALRSGCPPHAGFALGFDRMVALMTDTPTVRDVMAFPKTMKGEDPFVQSPSKLSDEQLAPLIDYEMYDHRNGRRTGQFSSNCRA</sequence>
<dbReference type="Gene3D" id="3.30.930.10">
    <property type="entry name" value="Bira Bifunctional Protein, Domain 2"/>
    <property type="match status" value="1"/>
</dbReference>
<keyword evidence="4" id="KW-0067">ATP-binding</keyword>
<dbReference type="PRINTS" id="PR01042">
    <property type="entry name" value="TRNASYNTHASP"/>
</dbReference>
<evidence type="ECO:0000256" key="5">
    <source>
        <dbReference type="ARBA" id="ARBA00022917"/>
    </source>
</evidence>
<dbReference type="SUPFAM" id="SSF55681">
    <property type="entry name" value="Class II aaRS and biotin synthetases"/>
    <property type="match status" value="1"/>
</dbReference>
<keyword evidence="2 8" id="KW-0436">Ligase</keyword>
<dbReference type="PANTHER" id="PTHR22594">
    <property type="entry name" value="ASPARTYL/LYSYL-TRNA SYNTHETASE"/>
    <property type="match status" value="1"/>
</dbReference>
<dbReference type="GO" id="GO:0005524">
    <property type="term" value="F:ATP binding"/>
    <property type="evidence" value="ECO:0007669"/>
    <property type="project" value="UniProtKB-KW"/>
</dbReference>
<evidence type="ECO:0000313" key="9">
    <source>
        <dbReference type="Proteomes" id="UP000237481"/>
    </source>
</evidence>
<dbReference type="InterPro" id="IPR006195">
    <property type="entry name" value="aa-tRNA-synth_II"/>
</dbReference>
<dbReference type="OrthoDB" id="439710at2759"/>
<reference evidence="8 9" key="1">
    <citation type="submission" date="2018-01" db="EMBL/GenBank/DDBJ databases">
        <title>Harnessing the power of phylogenomics to disentangle the directionality and signatures of interkingdom host jumping in the parasitic fungal genus Tolypocladium.</title>
        <authorList>
            <person name="Quandt C.A."/>
            <person name="Patterson W."/>
            <person name="Spatafora J.W."/>
        </authorList>
    </citation>
    <scope>NUCLEOTIDE SEQUENCE [LARGE SCALE GENOMIC DNA]</scope>
    <source>
        <strain evidence="8 9">NRBC 100945</strain>
    </source>
</reference>
<dbReference type="GO" id="GO:0005739">
    <property type="term" value="C:mitochondrion"/>
    <property type="evidence" value="ECO:0007669"/>
    <property type="project" value="TreeGrafter"/>
</dbReference>
<comment type="caution">
    <text evidence="8">The sequence shown here is derived from an EMBL/GenBank/DDBJ whole genome shotgun (WGS) entry which is preliminary data.</text>
</comment>
<evidence type="ECO:0000256" key="6">
    <source>
        <dbReference type="ARBA" id="ARBA00023146"/>
    </source>
</evidence>
<dbReference type="GO" id="GO:0004815">
    <property type="term" value="F:aspartate-tRNA ligase activity"/>
    <property type="evidence" value="ECO:0007669"/>
    <property type="project" value="TreeGrafter"/>
</dbReference>
<evidence type="ECO:0000259" key="7">
    <source>
        <dbReference type="PROSITE" id="PS50862"/>
    </source>
</evidence>
<keyword evidence="9" id="KW-1185">Reference proteome</keyword>
<feature type="domain" description="Aminoacyl-transfer RNA synthetases class-II family profile" evidence="7">
    <location>
        <begin position="195"/>
        <end position="663"/>
    </location>
</feature>
<evidence type="ECO:0000256" key="2">
    <source>
        <dbReference type="ARBA" id="ARBA00022598"/>
    </source>
</evidence>
<keyword evidence="6" id="KW-0030">Aminoacyl-tRNA synthetase</keyword>